<dbReference type="AlphaFoldDB" id="A0A1G6RK37"/>
<proteinExistence type="predicted"/>
<sequence>MTGIFVEPRRGSIHTGYKQAGGYTTGYPGLTPHGVERLYLIHIRLLNCMTPQDLKKIAPNLMDDTCDEETAAENSVYNEGPAGLQDHPAGVPSR</sequence>
<dbReference type="Proteomes" id="UP000198757">
    <property type="component" value="Unassembled WGS sequence"/>
</dbReference>
<accession>A0A1G6RK37</accession>
<feature type="region of interest" description="Disordered" evidence="1">
    <location>
        <begin position="70"/>
        <end position="94"/>
    </location>
</feature>
<evidence type="ECO:0000313" key="2">
    <source>
        <dbReference type="EMBL" id="SDD05020.1"/>
    </source>
</evidence>
<reference evidence="3" key="1">
    <citation type="submission" date="2016-10" db="EMBL/GenBank/DDBJ databases">
        <authorList>
            <person name="Varghese N."/>
            <person name="Submissions S."/>
        </authorList>
    </citation>
    <scope>NUCLEOTIDE SEQUENCE [LARGE SCALE GENOMIC DNA]</scope>
    <source>
        <strain evidence="3">DSM 25811 / CCM 8410 / LMG 26954 / E90</strain>
    </source>
</reference>
<organism evidence="2 3">
    <name type="scientific">Niabella drilacis (strain DSM 25811 / CCM 8410 / CCUG 62505 / LMG 26954 / E90)</name>
    <dbReference type="NCBI Taxonomy" id="1285928"/>
    <lineage>
        <taxon>Bacteria</taxon>
        <taxon>Pseudomonadati</taxon>
        <taxon>Bacteroidota</taxon>
        <taxon>Chitinophagia</taxon>
        <taxon>Chitinophagales</taxon>
        <taxon>Chitinophagaceae</taxon>
        <taxon>Niabella</taxon>
    </lineage>
</organism>
<evidence type="ECO:0000313" key="3">
    <source>
        <dbReference type="Proteomes" id="UP000198757"/>
    </source>
</evidence>
<keyword evidence="3" id="KW-1185">Reference proteome</keyword>
<protein>
    <submittedName>
        <fullName evidence="2">Uncharacterized protein</fullName>
    </submittedName>
</protein>
<dbReference type="EMBL" id="FMZO01000005">
    <property type="protein sequence ID" value="SDD05020.1"/>
    <property type="molecule type" value="Genomic_DNA"/>
</dbReference>
<name>A0A1G6RK37_NIADE</name>
<evidence type="ECO:0000256" key="1">
    <source>
        <dbReference type="SAM" id="MobiDB-lite"/>
    </source>
</evidence>
<gene>
    <name evidence="2" type="ORF">SAMN04487894_105312</name>
</gene>